<evidence type="ECO:0000313" key="4">
    <source>
        <dbReference type="Proteomes" id="UP000217199"/>
    </source>
</evidence>
<dbReference type="PANTHER" id="PTHR38248:SF2">
    <property type="entry name" value="FUNK1 11"/>
    <property type="match status" value="1"/>
</dbReference>
<feature type="compositionally biased region" description="Polar residues" evidence="1">
    <location>
        <begin position="19"/>
        <end position="37"/>
    </location>
</feature>
<accession>A0A286UBM8</accession>
<dbReference type="SUPFAM" id="SSF56112">
    <property type="entry name" value="Protein kinase-like (PK-like)"/>
    <property type="match status" value="2"/>
</dbReference>
<keyword evidence="4" id="KW-1185">Reference proteome</keyword>
<feature type="region of interest" description="Disordered" evidence="1">
    <location>
        <begin position="827"/>
        <end position="852"/>
    </location>
</feature>
<feature type="domain" description="Fungal-type protein kinase" evidence="2">
    <location>
        <begin position="899"/>
        <end position="1304"/>
    </location>
</feature>
<dbReference type="Pfam" id="PF17667">
    <property type="entry name" value="Pkinase_fungal"/>
    <property type="match status" value="2"/>
</dbReference>
<proteinExistence type="predicted"/>
<name>A0A286UBM8_9AGAM</name>
<comment type="caution">
    <text evidence="3">The sequence shown here is derived from an EMBL/GenBank/DDBJ whole genome shotgun (WGS) entry which is preliminary data.</text>
</comment>
<dbReference type="InterPro" id="IPR040976">
    <property type="entry name" value="Pkinase_fungal"/>
</dbReference>
<dbReference type="InterPro" id="IPR011009">
    <property type="entry name" value="Kinase-like_dom_sf"/>
</dbReference>
<evidence type="ECO:0000256" key="1">
    <source>
        <dbReference type="SAM" id="MobiDB-lite"/>
    </source>
</evidence>
<feature type="compositionally biased region" description="Basic and acidic residues" evidence="1">
    <location>
        <begin position="768"/>
        <end position="786"/>
    </location>
</feature>
<dbReference type="PANTHER" id="PTHR38248">
    <property type="entry name" value="FUNK1 6"/>
    <property type="match status" value="1"/>
</dbReference>
<feature type="domain" description="Fungal-type protein kinase" evidence="2">
    <location>
        <begin position="218"/>
        <end position="627"/>
    </location>
</feature>
<protein>
    <recommendedName>
        <fullName evidence="2">Fungal-type protein kinase domain-containing protein</fullName>
    </recommendedName>
</protein>
<feature type="region of interest" description="Disordered" evidence="1">
    <location>
        <begin position="1440"/>
        <end position="1498"/>
    </location>
</feature>
<feature type="region of interest" description="Disordered" evidence="1">
    <location>
        <begin position="1"/>
        <end position="49"/>
    </location>
</feature>
<evidence type="ECO:0000313" key="3">
    <source>
        <dbReference type="EMBL" id="PAV16993.1"/>
    </source>
</evidence>
<evidence type="ECO:0000259" key="2">
    <source>
        <dbReference type="Pfam" id="PF17667"/>
    </source>
</evidence>
<gene>
    <name evidence="3" type="ORF">PNOK_0705700</name>
</gene>
<organism evidence="3 4">
    <name type="scientific">Pyrrhoderma noxium</name>
    <dbReference type="NCBI Taxonomy" id="2282107"/>
    <lineage>
        <taxon>Eukaryota</taxon>
        <taxon>Fungi</taxon>
        <taxon>Dikarya</taxon>
        <taxon>Basidiomycota</taxon>
        <taxon>Agaricomycotina</taxon>
        <taxon>Agaricomycetes</taxon>
        <taxon>Hymenochaetales</taxon>
        <taxon>Hymenochaetaceae</taxon>
        <taxon>Pyrrhoderma</taxon>
    </lineage>
</organism>
<dbReference type="InParanoid" id="A0A286UBM8"/>
<dbReference type="EMBL" id="NBII01000007">
    <property type="protein sequence ID" value="PAV16993.1"/>
    <property type="molecule type" value="Genomic_DNA"/>
</dbReference>
<feature type="compositionally biased region" description="Polar residues" evidence="1">
    <location>
        <begin position="827"/>
        <end position="839"/>
    </location>
</feature>
<dbReference type="OrthoDB" id="5584477at2759"/>
<sequence length="1513" mass="173849">MASGKKIANAKPALIEPQGINSNTNVLKKSSMNLKSSPPSPELDAQERAGKKIKSLETVIIPKARGHTTIKRYNMTPPEWTIIGSLQGDVRMGTMSYFFKHVLPPVRPEFDVDRIYDLCIRNKTLLKRGRSKRYTWKGARTNSTDVSVDEYKSMFLNIYTAITQAAQETSSSSSVLPRFVPVTNEQNSTFIYLEDPHDNYPEGMERKYLYSTAFGLHFKRSKRDAFDNIQQLLERLLDTLSRDPCRRFVLGATVEGTSMRLWVYSRSMIIASETLDFCSAIKTLIKLVLSITFAEKADLGWDTTMNADYEGNVRTYDIEICGKHYTTSSLDIISDADDEDIYSSGTRIFKAFGVDENGVKETYVIKDFWPIDYCETEDVRQRRMLDDICDPKERELVEKHILTPIAFERVKFGDKEDHTKNTILRGENPNAAYKIEISDRPTGNKGNFIIRRTNAWIDVVEDPHPDLVKMFEPGEYRAYVHRWHYRIVYKEIATPFRELSSFKDMLLVIEHAIETLRVVHKAGWVHIDLSPGNLFLYTEPVTGTKRGIIGDFEYSKRVGTGEHGDGSVGTPNFMAGEISDQSYKFVPKNRKESPTGDSDKSSESNNYIFWANYLHDLESIWWIIVWTSFKFEKDEDVGSDSSDYQIQAENRDTAAEHLFSGDTRNIKRALFFYIDSHFSRYVRMIPHLPLALQNILVNFRVMLYNTYSRIERNMKRLDLPIEMSDGETIHKEILGVIRSNPIEDFKIITVDDKSKNIIEKKRKRKRTGHDSSERPEKRARSSRDIRGTVAKAITKGSKPRPTVRNREVGVDENRRITRSMTKAMLEGQSSNGGVAQETSPSPPGIIPTRFVPSTCTRNKYSKKDDSVRHDEYIYLQDPNDICPEEIEAKHLFSTAFSFHFKDSKRDAFDNIQQVLKRLQATLAHDPCRRFALGATIEGTSMRLWVYSRSMIIASETLDFCSAIKTLIKLVLSITFAEKADLGWDTTMNADYEGNVRTYDIEICGKHYTTSSLDIISDADDEDIYSSGTRIFKAFGVNENGVKETYVIKDFWPIDYCETEDVRQRRMLDDICDPKERELVEKHILTPIASERVKVGDKEDHTKNTILRGENPNAACKVVLPDDLKGKKGDFYPTNAWIDVIEDPSPDMIWKLELGRYKAYLHRWHYRIVYKEVAIPYRELSNLRDMSLVVEHSIEALRIIHKAGWIHLDISSGNLFLYTDPATGIKRGIIGDFEYSKRIGTGKHGDLSIGTPYFMAVEIAKRTYDFEIKKLLGDYIPGSPSWPKLLFWANYLHDLESLWWIIVWTLFTFEETKASGSNSSAYQLQAKNRDEVVEMLFSGDGEGKTCMRAAFFHDSEYSGYSYFDDYLETIPCPLSALEIIIREIRTKLHNAYKIKEYDMERLDRPIELSAGDTLHEEILKVLKSHPIENVDIIAIDDKPKADAERKEKTKRAKCDSSEDERSAKRARFPRDCRKTIAKVAAKDSKSRTTARNREAGVDENRRITRSMMKAMLKK</sequence>
<dbReference type="Proteomes" id="UP000217199">
    <property type="component" value="Unassembled WGS sequence"/>
</dbReference>
<reference evidence="3 4" key="1">
    <citation type="journal article" date="2017" name="Mol. Ecol.">
        <title>Comparative and population genomic landscape of Phellinus noxius: A hypervariable fungus causing root rot in trees.</title>
        <authorList>
            <person name="Chung C.L."/>
            <person name="Lee T.J."/>
            <person name="Akiba M."/>
            <person name="Lee H.H."/>
            <person name="Kuo T.H."/>
            <person name="Liu D."/>
            <person name="Ke H.M."/>
            <person name="Yokoi T."/>
            <person name="Roa M.B."/>
            <person name="Lu M.J."/>
            <person name="Chang Y.Y."/>
            <person name="Ann P.J."/>
            <person name="Tsai J.N."/>
            <person name="Chen C.Y."/>
            <person name="Tzean S.S."/>
            <person name="Ota Y."/>
            <person name="Hattori T."/>
            <person name="Sahashi N."/>
            <person name="Liou R.F."/>
            <person name="Kikuchi T."/>
            <person name="Tsai I.J."/>
        </authorList>
    </citation>
    <scope>NUCLEOTIDE SEQUENCE [LARGE SCALE GENOMIC DNA]</scope>
    <source>
        <strain evidence="3 4">FFPRI411160</strain>
    </source>
</reference>
<dbReference type="Gene3D" id="1.10.510.10">
    <property type="entry name" value="Transferase(Phosphotransferase) domain 1"/>
    <property type="match status" value="2"/>
</dbReference>
<feature type="region of interest" description="Disordered" evidence="1">
    <location>
        <begin position="759"/>
        <end position="804"/>
    </location>
</feature>